<evidence type="ECO:0000256" key="2">
    <source>
        <dbReference type="ARBA" id="ARBA00022737"/>
    </source>
</evidence>
<evidence type="ECO:0008006" key="9">
    <source>
        <dbReference type="Google" id="ProtNLM"/>
    </source>
</evidence>
<dbReference type="InterPro" id="IPR001849">
    <property type="entry name" value="PH_domain"/>
</dbReference>
<keyword evidence="3" id="KW-0106">Calcium</keyword>
<sequence>MPGEQLTCVLQAVKAVGRSRDDDSKIPKSVLHGVIHSLQRLDCVDLSNHVFEQVFSKSDEISFEEMKSFISTLMRSKDTPIEKLYDEIEQACWNICCETYSAPLDGECFLKIWQVANRLMDENSYPPKIAKEECVWFITKLNAMLGNEWMSTAISIPESGVGFQDFVDAICLTYFSKLTQEKVEGTIEDLHCWLVDETMKTGWLHKRVKKQANWTSWSKRWCILTPTKLEFYKKEKLTDQIEIERFSKITSLSALQGFFYSYDHRFKISNPPVEECELSAESEKEKNSWISTIEDAISVSKEHMTPIQKLLKNMRNEGNQAAQAKKDLDKKFKKTMKRRKTKPAVVDKVVKGKDESENKKSIQNGTVKKKDEEKVGGFLQQEKEKLKTIFLKIDKDGNGILSRNEFSIFLKNLGLEMTDNEVDLVFNTCDKDGNGHINFDEFETYFAQHILGETGTGKCVAALRRAFLKADRDGSGTVSFKEFTEYMWDRRRSVRITHLLDAFNKMGKSDIEEVSFNEFQEFLINEQTSLPVIEEEELSNEMTIENQLKCAFDETESEEMAKYVRGRWNAFASFRRKGATGQIVMKGGHGMVADFVPGEYSLVDLACFSDLPPIVPKHTVVKGITWQTSSEKGKSGKVIFPNDFDGKIITDIATNELLRYYDCSFADSQQEKISLLFRHGIQDFTYENEYLSDYVKASNGGSGIEKHAFSHLDCPLDEDSGTFILAKIVDDDVLHVTAFKVPIRHTLYIPGGTIHSNDYLRGTWRTMLSDEAAIDHVHLTRKCKDGKLEHFSFQFV</sequence>
<dbReference type="SUPFAM" id="SSF50729">
    <property type="entry name" value="PH domain-like"/>
    <property type="match status" value="1"/>
</dbReference>
<dbReference type="Gene3D" id="2.30.29.30">
    <property type="entry name" value="Pleckstrin-homology domain (PH domain)/Phosphotyrosine-binding domain (PTB)"/>
    <property type="match status" value="1"/>
</dbReference>
<keyword evidence="1" id="KW-0479">Metal-binding</keyword>
<dbReference type="SMART" id="SM00233">
    <property type="entry name" value="PH"/>
    <property type="match status" value="1"/>
</dbReference>
<dbReference type="Proteomes" id="UP001186944">
    <property type="component" value="Unassembled WGS sequence"/>
</dbReference>
<feature type="region of interest" description="Disordered" evidence="4">
    <location>
        <begin position="343"/>
        <end position="368"/>
    </location>
</feature>
<dbReference type="PROSITE" id="PS50003">
    <property type="entry name" value="PH_DOMAIN"/>
    <property type="match status" value="1"/>
</dbReference>
<organism evidence="7 8">
    <name type="scientific">Pinctada imbricata</name>
    <name type="common">Atlantic pearl-oyster</name>
    <name type="synonym">Pinctada martensii</name>
    <dbReference type="NCBI Taxonomy" id="66713"/>
    <lineage>
        <taxon>Eukaryota</taxon>
        <taxon>Metazoa</taxon>
        <taxon>Spiralia</taxon>
        <taxon>Lophotrochozoa</taxon>
        <taxon>Mollusca</taxon>
        <taxon>Bivalvia</taxon>
        <taxon>Autobranchia</taxon>
        <taxon>Pteriomorphia</taxon>
        <taxon>Pterioida</taxon>
        <taxon>Pterioidea</taxon>
        <taxon>Pteriidae</taxon>
        <taxon>Pinctada</taxon>
    </lineage>
</organism>
<feature type="domain" description="PH" evidence="5">
    <location>
        <begin position="197"/>
        <end position="298"/>
    </location>
</feature>
<dbReference type="SMART" id="SM00054">
    <property type="entry name" value="EFh"/>
    <property type="match status" value="5"/>
</dbReference>
<dbReference type="EMBL" id="VSWD01000012">
    <property type="protein sequence ID" value="KAK3086292.1"/>
    <property type="molecule type" value="Genomic_DNA"/>
</dbReference>
<evidence type="ECO:0000256" key="4">
    <source>
        <dbReference type="SAM" id="MobiDB-lite"/>
    </source>
</evidence>
<gene>
    <name evidence="7" type="ORF">FSP39_016405</name>
</gene>
<feature type="compositionally biased region" description="Basic and acidic residues" evidence="4">
    <location>
        <begin position="348"/>
        <end position="360"/>
    </location>
</feature>
<evidence type="ECO:0000313" key="8">
    <source>
        <dbReference type="Proteomes" id="UP001186944"/>
    </source>
</evidence>
<feature type="domain" description="EF-hand" evidence="6">
    <location>
        <begin position="417"/>
        <end position="452"/>
    </location>
</feature>
<name>A0AA89BPG3_PINIB</name>
<evidence type="ECO:0000256" key="1">
    <source>
        <dbReference type="ARBA" id="ARBA00022723"/>
    </source>
</evidence>
<evidence type="ECO:0000313" key="7">
    <source>
        <dbReference type="EMBL" id="KAK3086292.1"/>
    </source>
</evidence>
<dbReference type="Pfam" id="PF13202">
    <property type="entry name" value="EF-hand_5"/>
    <property type="match status" value="1"/>
</dbReference>
<dbReference type="PROSITE" id="PS50222">
    <property type="entry name" value="EF_HAND_2"/>
    <property type="match status" value="3"/>
</dbReference>
<evidence type="ECO:0000256" key="3">
    <source>
        <dbReference type="ARBA" id="ARBA00022837"/>
    </source>
</evidence>
<dbReference type="InterPro" id="IPR002048">
    <property type="entry name" value="EF_hand_dom"/>
</dbReference>
<dbReference type="AlphaFoldDB" id="A0AA89BPG3"/>
<keyword evidence="2" id="KW-0677">Repeat</keyword>
<reference evidence="7" key="1">
    <citation type="submission" date="2019-08" db="EMBL/GenBank/DDBJ databases">
        <title>The improved chromosome-level genome for the pearl oyster Pinctada fucata martensii using PacBio sequencing and Hi-C.</title>
        <authorList>
            <person name="Zheng Z."/>
        </authorList>
    </citation>
    <scope>NUCLEOTIDE SEQUENCE</scope>
    <source>
        <strain evidence="7">ZZ-2019</strain>
        <tissue evidence="7">Adductor muscle</tissue>
    </source>
</reference>
<keyword evidence="8" id="KW-1185">Reference proteome</keyword>
<dbReference type="InterPro" id="IPR011993">
    <property type="entry name" value="PH-like_dom_sf"/>
</dbReference>
<dbReference type="SUPFAM" id="SSF47473">
    <property type="entry name" value="EF-hand"/>
    <property type="match status" value="1"/>
</dbReference>
<feature type="domain" description="EF-hand" evidence="6">
    <location>
        <begin position="458"/>
        <end position="493"/>
    </location>
</feature>
<accession>A0AA89BPG3</accession>
<protein>
    <recommendedName>
        <fullName evidence="9">Calmodulin</fullName>
    </recommendedName>
</protein>
<proteinExistence type="predicted"/>
<evidence type="ECO:0000259" key="6">
    <source>
        <dbReference type="PROSITE" id="PS50222"/>
    </source>
</evidence>
<dbReference type="InterPro" id="IPR018247">
    <property type="entry name" value="EF_Hand_1_Ca_BS"/>
</dbReference>
<dbReference type="InterPro" id="IPR051581">
    <property type="entry name" value="Ca-bind"/>
</dbReference>
<dbReference type="PANTHER" id="PTHR34524">
    <property type="entry name" value="CALCYPHOSIN"/>
    <property type="match status" value="1"/>
</dbReference>
<dbReference type="GO" id="GO:0005509">
    <property type="term" value="F:calcium ion binding"/>
    <property type="evidence" value="ECO:0007669"/>
    <property type="project" value="InterPro"/>
</dbReference>
<dbReference type="InterPro" id="IPR011992">
    <property type="entry name" value="EF-hand-dom_pair"/>
</dbReference>
<dbReference type="PROSITE" id="PS00018">
    <property type="entry name" value="EF_HAND_1"/>
    <property type="match status" value="3"/>
</dbReference>
<dbReference type="PANTHER" id="PTHR34524:SF6">
    <property type="entry name" value="CALCYPHOSINE LIKE"/>
    <property type="match status" value="1"/>
</dbReference>
<evidence type="ECO:0000259" key="5">
    <source>
        <dbReference type="PROSITE" id="PS50003"/>
    </source>
</evidence>
<dbReference type="Pfam" id="PF13499">
    <property type="entry name" value="EF-hand_7"/>
    <property type="match status" value="1"/>
</dbReference>
<dbReference type="CDD" id="cd00821">
    <property type="entry name" value="PH"/>
    <property type="match status" value="1"/>
</dbReference>
<feature type="domain" description="EF-hand" evidence="6">
    <location>
        <begin position="381"/>
        <end position="416"/>
    </location>
</feature>
<dbReference type="CDD" id="cd00051">
    <property type="entry name" value="EFh"/>
    <property type="match status" value="2"/>
</dbReference>
<comment type="caution">
    <text evidence="7">The sequence shown here is derived from an EMBL/GenBank/DDBJ whole genome shotgun (WGS) entry which is preliminary data.</text>
</comment>
<dbReference type="Gene3D" id="1.10.238.10">
    <property type="entry name" value="EF-hand"/>
    <property type="match status" value="2"/>
</dbReference>
<dbReference type="Pfam" id="PF00169">
    <property type="entry name" value="PH"/>
    <property type="match status" value="1"/>
</dbReference>